<name>A0A1G8KQQ5_9ACTN</name>
<dbReference type="AlphaFoldDB" id="A0A1G8KQQ5"/>
<reference evidence="2 3" key="1">
    <citation type="submission" date="2016-10" db="EMBL/GenBank/DDBJ databases">
        <authorList>
            <person name="de Groot N.N."/>
        </authorList>
    </citation>
    <scope>NUCLEOTIDE SEQUENCE [LARGE SCALE GENOMIC DNA]</scope>
    <source>
        <strain evidence="2 3">CPCC 201354</strain>
    </source>
</reference>
<feature type="compositionally biased region" description="Basic and acidic residues" evidence="1">
    <location>
        <begin position="118"/>
        <end position="134"/>
    </location>
</feature>
<evidence type="ECO:0000313" key="3">
    <source>
        <dbReference type="Proteomes" id="UP000198923"/>
    </source>
</evidence>
<accession>A0A1G8KQQ5</accession>
<sequence length="219" mass="24050">MDASLAPHIASPAALFSCFHLFRRKFRCQSALNVACEFRGHAPLAQRHTKPHTRPRPGTMAGPPAGRRPERPSHRSGPRSGEPLATCRRVASRAVPPRGAAWTRGRTGRRRGGRGGHRGTDREHAGPPRRWPPDRWRRAAAERRPAACVLPSTPAFRFEQRPRIRRAPVPGGLVPHPRGGEYAVGNRGLTFGKCFPPGFPGFSEFPKTSSPGRGHDTKS</sequence>
<evidence type="ECO:0000313" key="2">
    <source>
        <dbReference type="EMBL" id="SDI45220.1"/>
    </source>
</evidence>
<proteinExistence type="predicted"/>
<feature type="region of interest" description="Disordered" evidence="1">
    <location>
        <begin position="45"/>
        <end position="134"/>
    </location>
</feature>
<dbReference type="Proteomes" id="UP000198923">
    <property type="component" value="Unassembled WGS sequence"/>
</dbReference>
<gene>
    <name evidence="2" type="ORF">SAMN05421505_15310</name>
</gene>
<protein>
    <submittedName>
        <fullName evidence="2">Uncharacterized protein</fullName>
    </submittedName>
</protein>
<organism evidence="2 3">
    <name type="scientific">Sinosporangium album</name>
    <dbReference type="NCBI Taxonomy" id="504805"/>
    <lineage>
        <taxon>Bacteria</taxon>
        <taxon>Bacillati</taxon>
        <taxon>Actinomycetota</taxon>
        <taxon>Actinomycetes</taxon>
        <taxon>Streptosporangiales</taxon>
        <taxon>Streptosporangiaceae</taxon>
        <taxon>Sinosporangium</taxon>
    </lineage>
</organism>
<evidence type="ECO:0000256" key="1">
    <source>
        <dbReference type="SAM" id="MobiDB-lite"/>
    </source>
</evidence>
<keyword evidence="3" id="KW-1185">Reference proteome</keyword>
<feature type="compositionally biased region" description="Basic residues" evidence="1">
    <location>
        <begin position="106"/>
        <end position="117"/>
    </location>
</feature>
<dbReference type="EMBL" id="FNCN01000053">
    <property type="protein sequence ID" value="SDI45220.1"/>
    <property type="molecule type" value="Genomic_DNA"/>
</dbReference>